<dbReference type="STRING" id="703135.A0A2A9NMV2"/>
<evidence type="ECO:0000256" key="2">
    <source>
        <dbReference type="ARBA" id="ARBA00005587"/>
    </source>
</evidence>
<dbReference type="PROSITE" id="PS01114">
    <property type="entry name" value="GPR1_FUN34_YAAH"/>
    <property type="match status" value="1"/>
</dbReference>
<keyword evidence="3 6" id="KW-0812">Transmembrane</keyword>
<dbReference type="InterPro" id="IPR047622">
    <property type="entry name" value="GPR1_FUN34_YAAH"/>
</dbReference>
<evidence type="ECO:0000256" key="5">
    <source>
        <dbReference type="ARBA" id="ARBA00023136"/>
    </source>
</evidence>
<evidence type="ECO:0000256" key="4">
    <source>
        <dbReference type="ARBA" id="ARBA00022989"/>
    </source>
</evidence>
<dbReference type="PANTHER" id="PTHR31123:SF1">
    <property type="entry name" value="ACCUMULATION OF DYADS PROTEIN 2-RELATED"/>
    <property type="match status" value="1"/>
</dbReference>
<feature type="transmembrane region" description="Helical" evidence="6">
    <location>
        <begin position="135"/>
        <end position="153"/>
    </location>
</feature>
<comment type="similarity">
    <text evidence="2">Belongs to the acetate uptake transporter (AceTr) (TC 2.A.96) family.</text>
</comment>
<organism evidence="7 8">
    <name type="scientific">Amanita thiersii Skay4041</name>
    <dbReference type="NCBI Taxonomy" id="703135"/>
    <lineage>
        <taxon>Eukaryota</taxon>
        <taxon>Fungi</taxon>
        <taxon>Dikarya</taxon>
        <taxon>Basidiomycota</taxon>
        <taxon>Agaricomycotina</taxon>
        <taxon>Agaricomycetes</taxon>
        <taxon>Agaricomycetidae</taxon>
        <taxon>Agaricales</taxon>
        <taxon>Pluteineae</taxon>
        <taxon>Amanitaceae</taxon>
        <taxon>Amanita</taxon>
    </lineage>
</organism>
<evidence type="ECO:0008006" key="9">
    <source>
        <dbReference type="Google" id="ProtNLM"/>
    </source>
</evidence>
<dbReference type="NCBIfam" id="NF038013">
    <property type="entry name" value="AceTr_1"/>
    <property type="match status" value="1"/>
</dbReference>
<dbReference type="InterPro" id="IPR000791">
    <property type="entry name" value="Gpr1/Fun34/SatP-like"/>
</dbReference>
<feature type="transmembrane region" description="Helical" evidence="6">
    <location>
        <begin position="94"/>
        <end position="115"/>
    </location>
</feature>
<accession>A0A2A9NMV2</accession>
<dbReference type="AlphaFoldDB" id="A0A2A9NMV2"/>
<evidence type="ECO:0000313" key="8">
    <source>
        <dbReference type="Proteomes" id="UP000242287"/>
    </source>
</evidence>
<evidence type="ECO:0000256" key="6">
    <source>
        <dbReference type="SAM" id="Phobius"/>
    </source>
</evidence>
<sequence>MATTTANPSTNAAGDMEKGHMNGYDNARITRKSFIGNPAPLGLFSFSATTFLLSLYNVNTRDVAAPNAVVGMGLFVGGLAQILAGMWEYPRGNTFGATAFTSYGAFWMSFAAVLIPGAGVREAFQTEKDYNNAVGLYLVIWFIFTSLLVPPVIRRNISLVILFATLALTFLLVGIGLMTGSAGSRKAGGAFGIISGVTAYYVGFSDLMSAEKSAFMRVPTGALSD</sequence>
<protein>
    <recommendedName>
        <fullName evidence="9">Gpr1 family protein</fullName>
    </recommendedName>
</protein>
<dbReference type="PANTHER" id="PTHR31123">
    <property type="entry name" value="ACCUMULATION OF DYADS PROTEIN 2-RELATED"/>
    <property type="match status" value="1"/>
</dbReference>
<keyword evidence="8" id="KW-1185">Reference proteome</keyword>
<keyword evidence="4 6" id="KW-1133">Transmembrane helix</keyword>
<keyword evidence="5 6" id="KW-0472">Membrane</keyword>
<feature type="transmembrane region" description="Helical" evidence="6">
    <location>
        <begin position="38"/>
        <end position="56"/>
    </location>
</feature>
<reference evidence="7 8" key="1">
    <citation type="submission" date="2014-02" db="EMBL/GenBank/DDBJ databases">
        <title>Transposable element dynamics among asymbiotic and ectomycorrhizal Amanita fungi.</title>
        <authorList>
            <consortium name="DOE Joint Genome Institute"/>
            <person name="Hess J."/>
            <person name="Skrede I."/>
            <person name="Wolfe B."/>
            <person name="LaButti K."/>
            <person name="Ohm R.A."/>
            <person name="Grigoriev I.V."/>
            <person name="Pringle A."/>
        </authorList>
    </citation>
    <scope>NUCLEOTIDE SEQUENCE [LARGE SCALE GENOMIC DNA]</scope>
    <source>
        <strain evidence="7 8">SKay4041</strain>
    </source>
</reference>
<evidence type="ECO:0000256" key="1">
    <source>
        <dbReference type="ARBA" id="ARBA00004141"/>
    </source>
</evidence>
<evidence type="ECO:0000313" key="7">
    <source>
        <dbReference type="EMBL" id="PFH49003.1"/>
    </source>
</evidence>
<dbReference type="GO" id="GO:0005886">
    <property type="term" value="C:plasma membrane"/>
    <property type="evidence" value="ECO:0007669"/>
    <property type="project" value="TreeGrafter"/>
</dbReference>
<feature type="transmembrane region" description="Helical" evidence="6">
    <location>
        <begin position="160"/>
        <end position="181"/>
    </location>
</feature>
<dbReference type="InterPro" id="IPR051633">
    <property type="entry name" value="AceTr"/>
</dbReference>
<dbReference type="GO" id="GO:0015123">
    <property type="term" value="F:acetate transmembrane transporter activity"/>
    <property type="evidence" value="ECO:0007669"/>
    <property type="project" value="TreeGrafter"/>
</dbReference>
<dbReference type="OrthoDB" id="3648309at2759"/>
<gene>
    <name evidence="7" type="ORF">AMATHDRAFT_49088</name>
</gene>
<dbReference type="Pfam" id="PF01184">
    <property type="entry name" value="Gpr1_Fun34_YaaH"/>
    <property type="match status" value="1"/>
</dbReference>
<feature type="transmembrane region" description="Helical" evidence="6">
    <location>
        <begin position="68"/>
        <end position="87"/>
    </location>
</feature>
<name>A0A2A9NMV2_9AGAR</name>
<proteinExistence type="inferred from homology"/>
<feature type="transmembrane region" description="Helical" evidence="6">
    <location>
        <begin position="187"/>
        <end position="207"/>
    </location>
</feature>
<dbReference type="EMBL" id="KZ302043">
    <property type="protein sequence ID" value="PFH49003.1"/>
    <property type="molecule type" value="Genomic_DNA"/>
</dbReference>
<comment type="subcellular location">
    <subcellularLocation>
        <location evidence="1">Membrane</location>
        <topology evidence="1">Multi-pass membrane protein</topology>
    </subcellularLocation>
</comment>
<evidence type="ECO:0000256" key="3">
    <source>
        <dbReference type="ARBA" id="ARBA00022692"/>
    </source>
</evidence>
<dbReference type="Proteomes" id="UP000242287">
    <property type="component" value="Unassembled WGS sequence"/>
</dbReference>